<reference evidence="1 2" key="1">
    <citation type="submission" date="2023-10" db="EMBL/GenBank/DDBJ databases">
        <title>Genomes of two closely related lineages of the louse Polyplax serrata with different host specificities.</title>
        <authorList>
            <person name="Martinu J."/>
            <person name="Tarabai H."/>
            <person name="Stefka J."/>
            <person name="Hypsa V."/>
        </authorList>
    </citation>
    <scope>NUCLEOTIDE SEQUENCE [LARGE SCALE GENOMIC DNA]</scope>
    <source>
        <strain evidence="1">HR10_N</strain>
    </source>
</reference>
<evidence type="ECO:0000313" key="2">
    <source>
        <dbReference type="Proteomes" id="UP001372834"/>
    </source>
</evidence>
<dbReference type="AlphaFoldDB" id="A0AAN8NVQ8"/>
<gene>
    <name evidence="1" type="ORF">RUM43_003624</name>
</gene>
<evidence type="ECO:0000313" key="1">
    <source>
        <dbReference type="EMBL" id="KAK6629804.1"/>
    </source>
</evidence>
<sequence>MFNDINNANAKLHLTCDGPFSRKVSERFQPNSNGCRSFEAAVKTLKKTHGTGKTKIE</sequence>
<name>A0AAN8NVQ8_POLSC</name>
<protein>
    <submittedName>
        <fullName evidence="1">Uncharacterized protein</fullName>
    </submittedName>
</protein>
<dbReference type="EMBL" id="JAWJWE010000036">
    <property type="protein sequence ID" value="KAK6629804.1"/>
    <property type="molecule type" value="Genomic_DNA"/>
</dbReference>
<comment type="caution">
    <text evidence="1">The sequence shown here is derived from an EMBL/GenBank/DDBJ whole genome shotgun (WGS) entry which is preliminary data.</text>
</comment>
<proteinExistence type="predicted"/>
<organism evidence="1 2">
    <name type="scientific">Polyplax serrata</name>
    <name type="common">Common mouse louse</name>
    <dbReference type="NCBI Taxonomy" id="468196"/>
    <lineage>
        <taxon>Eukaryota</taxon>
        <taxon>Metazoa</taxon>
        <taxon>Ecdysozoa</taxon>
        <taxon>Arthropoda</taxon>
        <taxon>Hexapoda</taxon>
        <taxon>Insecta</taxon>
        <taxon>Pterygota</taxon>
        <taxon>Neoptera</taxon>
        <taxon>Paraneoptera</taxon>
        <taxon>Psocodea</taxon>
        <taxon>Troctomorpha</taxon>
        <taxon>Phthiraptera</taxon>
        <taxon>Anoplura</taxon>
        <taxon>Polyplacidae</taxon>
        <taxon>Polyplax</taxon>
    </lineage>
</organism>
<accession>A0AAN8NVQ8</accession>
<feature type="non-terminal residue" evidence="1">
    <location>
        <position position="57"/>
    </location>
</feature>
<dbReference type="Proteomes" id="UP001372834">
    <property type="component" value="Unassembled WGS sequence"/>
</dbReference>